<feature type="compositionally biased region" description="Polar residues" evidence="8">
    <location>
        <begin position="353"/>
        <end position="364"/>
    </location>
</feature>
<evidence type="ECO:0000256" key="7">
    <source>
        <dbReference type="ARBA" id="ARBA00023319"/>
    </source>
</evidence>
<evidence type="ECO:0000256" key="4">
    <source>
        <dbReference type="ARBA" id="ARBA00022989"/>
    </source>
</evidence>
<evidence type="ECO:0000256" key="8">
    <source>
        <dbReference type="SAM" id="MobiDB-lite"/>
    </source>
</evidence>
<feature type="domain" description="Ig-like" evidence="10">
    <location>
        <begin position="145"/>
        <end position="234"/>
    </location>
</feature>
<evidence type="ECO:0000256" key="6">
    <source>
        <dbReference type="ARBA" id="ARBA00023157"/>
    </source>
</evidence>
<dbReference type="InterPro" id="IPR042757">
    <property type="entry name" value="ESAM"/>
</dbReference>
<dbReference type="InterPro" id="IPR003599">
    <property type="entry name" value="Ig_sub"/>
</dbReference>
<feature type="region of interest" description="Disordered" evidence="8">
    <location>
        <begin position="272"/>
        <end position="297"/>
    </location>
</feature>
<dbReference type="PANTHER" id="PTHR44549:SF1">
    <property type="entry name" value="ENDOTHELIAL CELL-SELECTIVE ADHESION MOLECULE"/>
    <property type="match status" value="1"/>
</dbReference>
<evidence type="ECO:0000313" key="11">
    <source>
        <dbReference type="Ensembl" id="ENSLLEP00000014372.1"/>
    </source>
</evidence>
<dbReference type="FunFam" id="2.60.40.10:FF:000095">
    <property type="entry name" value="immunoglobulin superfamily member 11 isoform X1"/>
    <property type="match status" value="1"/>
</dbReference>
<dbReference type="PANTHER" id="PTHR44549">
    <property type="entry name" value="ENDOTHELIAL CELL-SELECTIVE ADHESION MOLECULE"/>
    <property type="match status" value="1"/>
</dbReference>
<dbReference type="AlphaFoldDB" id="A0A8C5MIP3"/>
<protein>
    <submittedName>
        <fullName evidence="11">Endothelial cell adhesion molecule</fullName>
    </submittedName>
</protein>
<dbReference type="InterPro" id="IPR013783">
    <property type="entry name" value="Ig-like_fold"/>
</dbReference>
<dbReference type="GeneTree" id="ENSGT00940000157231"/>
<reference evidence="11" key="2">
    <citation type="submission" date="2025-09" db="UniProtKB">
        <authorList>
            <consortium name="Ensembl"/>
        </authorList>
    </citation>
    <scope>IDENTIFICATION</scope>
</reference>
<dbReference type="InterPro" id="IPR013106">
    <property type="entry name" value="Ig_V-set"/>
</dbReference>
<accession>A0A8C5MIP3</accession>
<feature type="compositionally biased region" description="Polar residues" evidence="8">
    <location>
        <begin position="322"/>
        <end position="339"/>
    </location>
</feature>
<keyword evidence="2 9" id="KW-0812">Transmembrane</keyword>
<keyword evidence="12" id="KW-1185">Reference proteome</keyword>
<dbReference type="Proteomes" id="UP000694569">
    <property type="component" value="Unplaced"/>
</dbReference>
<keyword evidence="4 9" id="KW-1133">Transmembrane helix</keyword>
<dbReference type="Ensembl" id="ENSLLET00000014935.1">
    <property type="protein sequence ID" value="ENSLLEP00000014372.1"/>
    <property type="gene ID" value="ENSLLEG00000009139.1"/>
</dbReference>
<dbReference type="SMART" id="SM00409">
    <property type="entry name" value="IG"/>
    <property type="match status" value="2"/>
</dbReference>
<gene>
    <name evidence="11" type="primary">ESAM</name>
</gene>
<dbReference type="SMART" id="SM00406">
    <property type="entry name" value="IGv"/>
    <property type="match status" value="2"/>
</dbReference>
<dbReference type="OrthoDB" id="10041737at2759"/>
<evidence type="ECO:0000256" key="3">
    <source>
        <dbReference type="ARBA" id="ARBA00022729"/>
    </source>
</evidence>
<evidence type="ECO:0000313" key="12">
    <source>
        <dbReference type="Proteomes" id="UP000694569"/>
    </source>
</evidence>
<dbReference type="InterPro" id="IPR007110">
    <property type="entry name" value="Ig-like_dom"/>
</dbReference>
<name>A0A8C5MIP3_9ANUR</name>
<dbReference type="GO" id="GO:0098632">
    <property type="term" value="F:cell-cell adhesion mediator activity"/>
    <property type="evidence" value="ECO:0007669"/>
    <property type="project" value="TreeGrafter"/>
</dbReference>
<dbReference type="GO" id="GO:0007156">
    <property type="term" value="P:homophilic cell adhesion via plasma membrane adhesion molecules"/>
    <property type="evidence" value="ECO:0007669"/>
    <property type="project" value="TreeGrafter"/>
</dbReference>
<feature type="region of interest" description="Disordered" evidence="8">
    <location>
        <begin position="309"/>
        <end position="366"/>
    </location>
</feature>
<feature type="domain" description="Ig-like" evidence="10">
    <location>
        <begin position="18"/>
        <end position="140"/>
    </location>
</feature>
<keyword evidence="3" id="KW-0732">Signal</keyword>
<dbReference type="Pfam" id="PF13927">
    <property type="entry name" value="Ig_3"/>
    <property type="match status" value="1"/>
</dbReference>
<keyword evidence="5 9" id="KW-0472">Membrane</keyword>
<dbReference type="GO" id="GO:0005912">
    <property type="term" value="C:adherens junction"/>
    <property type="evidence" value="ECO:0007669"/>
    <property type="project" value="TreeGrafter"/>
</dbReference>
<dbReference type="Gene3D" id="2.60.40.10">
    <property type="entry name" value="Immunoglobulins"/>
    <property type="match status" value="2"/>
</dbReference>
<keyword evidence="6" id="KW-1015">Disulfide bond</keyword>
<keyword evidence="7" id="KW-0393">Immunoglobulin domain</keyword>
<dbReference type="Pfam" id="PF07686">
    <property type="entry name" value="V-set"/>
    <property type="match status" value="1"/>
</dbReference>
<dbReference type="SMART" id="SM00408">
    <property type="entry name" value="IGc2"/>
    <property type="match status" value="2"/>
</dbReference>
<dbReference type="InterPro" id="IPR036179">
    <property type="entry name" value="Ig-like_dom_sf"/>
</dbReference>
<evidence type="ECO:0000256" key="9">
    <source>
        <dbReference type="SAM" id="Phobius"/>
    </source>
</evidence>
<proteinExistence type="predicted"/>
<evidence type="ECO:0000256" key="1">
    <source>
        <dbReference type="ARBA" id="ARBA00004479"/>
    </source>
</evidence>
<reference evidence="11" key="1">
    <citation type="submission" date="2025-08" db="UniProtKB">
        <authorList>
            <consortium name="Ensembl"/>
        </authorList>
    </citation>
    <scope>IDENTIFICATION</scope>
</reference>
<evidence type="ECO:0000256" key="5">
    <source>
        <dbReference type="ARBA" id="ARBA00023136"/>
    </source>
</evidence>
<dbReference type="InterPro" id="IPR003598">
    <property type="entry name" value="Ig_sub2"/>
</dbReference>
<dbReference type="PROSITE" id="PS50835">
    <property type="entry name" value="IG_LIKE"/>
    <property type="match status" value="2"/>
</dbReference>
<organism evidence="11 12">
    <name type="scientific">Leptobrachium leishanense</name>
    <name type="common">Leishan spiny toad</name>
    <dbReference type="NCBI Taxonomy" id="445787"/>
    <lineage>
        <taxon>Eukaryota</taxon>
        <taxon>Metazoa</taxon>
        <taxon>Chordata</taxon>
        <taxon>Craniata</taxon>
        <taxon>Vertebrata</taxon>
        <taxon>Euteleostomi</taxon>
        <taxon>Amphibia</taxon>
        <taxon>Batrachia</taxon>
        <taxon>Anura</taxon>
        <taxon>Pelobatoidea</taxon>
        <taxon>Megophryidae</taxon>
        <taxon>Leptobrachium</taxon>
    </lineage>
</organism>
<comment type="subcellular location">
    <subcellularLocation>
        <location evidence="1">Membrane</location>
        <topology evidence="1">Single-pass type I membrane protein</topology>
    </subcellularLocation>
</comment>
<dbReference type="SUPFAM" id="SSF48726">
    <property type="entry name" value="Immunoglobulin"/>
    <property type="match status" value="2"/>
</dbReference>
<evidence type="ECO:0000259" key="10">
    <source>
        <dbReference type="PROSITE" id="PS50835"/>
    </source>
</evidence>
<feature type="transmembrane region" description="Helical" evidence="9">
    <location>
        <begin position="241"/>
        <end position="267"/>
    </location>
</feature>
<dbReference type="GO" id="GO:0005886">
    <property type="term" value="C:plasma membrane"/>
    <property type="evidence" value="ECO:0007669"/>
    <property type="project" value="TreeGrafter"/>
</dbReference>
<sequence>MHASSGRSPPREKTPAEPALSSALLEVHVQQAIVVGVEGQSITLPAWYSTISTKDPYVTWYFERPAGKEVQILKYFGQVTSINDPQFNGRLRFVYTMPSKNISMTIDKLQEADSGRYKCYVDINDDIGSDGSNSKQINVTVLVIPSVPTCKIHGTSYTGTNVTLSCRSSSGKPEPRYSWMRAAPASQVFFAPAQDEEKGTLTLTNLTSQMSGTYVCTSRNIAGSATCNITVEVTSYSNTGLIVGAVIGSIAGICCLGILVIVLIHLYRRKKRESQEDTENEIKEDSQAPKPLTWAKGNESDMVFKNGTLSSINTNRDHKAYNSKSPSDTASVTTTTGSNLGFKPTYLTDRAKSTTPTPNMSSHSLPPYVVPQNGNYYSNTPASREPQHMANGHNLPAPRKEIIVPSGVTPSNLVRMGAVPVMVPAQSQAGSLV</sequence>
<evidence type="ECO:0000256" key="2">
    <source>
        <dbReference type="ARBA" id="ARBA00022692"/>
    </source>
</evidence>